<dbReference type="InterPro" id="IPR018711">
    <property type="entry name" value="NAGPA"/>
</dbReference>
<reference evidence="4" key="1">
    <citation type="journal article" date="2019" name="Int. J. Syst. Evol. Microbiol.">
        <title>The Global Catalogue of Microorganisms (GCM) 10K type strain sequencing project: providing services to taxonomists for standard genome sequencing and annotation.</title>
        <authorList>
            <consortium name="The Broad Institute Genomics Platform"/>
            <consortium name="The Broad Institute Genome Sequencing Center for Infectious Disease"/>
            <person name="Wu L."/>
            <person name="Ma J."/>
        </authorList>
    </citation>
    <scope>NUCLEOTIDE SEQUENCE [LARGE SCALE GENOMIC DNA]</scope>
    <source>
        <strain evidence="4">JCM 17440</strain>
    </source>
</reference>
<name>A0ABP8C119_9ACTN</name>
<evidence type="ECO:0000313" key="4">
    <source>
        <dbReference type="Proteomes" id="UP001501710"/>
    </source>
</evidence>
<keyword evidence="4" id="KW-1185">Reference proteome</keyword>
<gene>
    <name evidence="3" type="ORF">GCM10022254_29780</name>
</gene>
<proteinExistence type="predicted"/>
<protein>
    <recommendedName>
        <fullName evidence="2">Phosphodiester glycosidase domain-containing protein</fullName>
    </recommendedName>
</protein>
<evidence type="ECO:0000256" key="1">
    <source>
        <dbReference type="SAM" id="MobiDB-lite"/>
    </source>
</evidence>
<evidence type="ECO:0000313" key="3">
    <source>
        <dbReference type="EMBL" id="GAA4231737.1"/>
    </source>
</evidence>
<evidence type="ECO:0000259" key="2">
    <source>
        <dbReference type="Pfam" id="PF09992"/>
    </source>
</evidence>
<accession>A0ABP8C119</accession>
<feature type="region of interest" description="Disordered" evidence="1">
    <location>
        <begin position="26"/>
        <end position="51"/>
    </location>
</feature>
<dbReference type="EMBL" id="BAABAS010000006">
    <property type="protein sequence ID" value="GAA4231737.1"/>
    <property type="molecule type" value="Genomic_DNA"/>
</dbReference>
<dbReference type="Pfam" id="PF09992">
    <property type="entry name" value="NAGPA"/>
    <property type="match status" value="1"/>
</dbReference>
<organism evidence="3 4">
    <name type="scientific">Actinomadura meridiana</name>
    <dbReference type="NCBI Taxonomy" id="559626"/>
    <lineage>
        <taxon>Bacteria</taxon>
        <taxon>Bacillati</taxon>
        <taxon>Actinomycetota</taxon>
        <taxon>Actinomycetes</taxon>
        <taxon>Streptosporangiales</taxon>
        <taxon>Thermomonosporaceae</taxon>
        <taxon>Actinomadura</taxon>
    </lineage>
</organism>
<dbReference type="RefSeq" id="WP_344896153.1">
    <property type="nucleotide sequence ID" value="NZ_BAABAS010000006.1"/>
</dbReference>
<comment type="caution">
    <text evidence="3">The sequence shown here is derived from an EMBL/GenBank/DDBJ whole genome shotgun (WGS) entry which is preliminary data.</text>
</comment>
<dbReference type="PANTHER" id="PTHR40446:SF2">
    <property type="entry name" value="N-ACETYLGLUCOSAMINE-1-PHOSPHODIESTER ALPHA-N-ACETYLGLUCOSAMINIDASE"/>
    <property type="match status" value="1"/>
</dbReference>
<sequence length="437" mass="44403">MARRLTVVVVAAGMVAAEMVTGSSTVGARAGVPRPPDVDGAGSGERPDARATALAPSGTIGKLRFTSTSRLAPGVVFRTFSTTGTGGTVRGDLLTVDLASPGVTVGLLHPPDVAARRTVSAMAKAQKALAGINGDFFNVTETHPGVTPTGSSSGPEIDDGHPLKGAVPNGQRFGPALPPGRSAEDVIGVGTDNRGHLGRLRLTGTVQSDGTRITLRGLNQYALPVGGVGAFTGEWGGVSRHRAVCGTDETRSDPCTTDTTEVTVKKGVVAKVTREVGEGTIPNDTTVLVGREKGADALSALRPGDRVRIAYGFTSPRDFRFAIGGFPILRDGEPLDGLDPRGPAPRTAAGVSGNGRQLLLAVADGRSERSAGLTVAELASLMDKAGADGAVNLDGGGSSAFVTRSGGKMVVRNSPSDGRERAVANGIGVFANDEDAS</sequence>
<dbReference type="PANTHER" id="PTHR40446">
    <property type="entry name" value="N-ACETYLGLUCOSAMINE-1-PHOSPHODIESTER ALPHA-N-ACETYLGLUCOSAMINIDASE"/>
    <property type="match status" value="1"/>
</dbReference>
<feature type="domain" description="Phosphodiester glycosidase" evidence="2">
    <location>
        <begin position="259"/>
        <end position="430"/>
    </location>
</feature>
<dbReference type="Proteomes" id="UP001501710">
    <property type="component" value="Unassembled WGS sequence"/>
</dbReference>